<keyword evidence="8" id="KW-1185">Reference proteome</keyword>
<dbReference type="Pfam" id="PF00355">
    <property type="entry name" value="Rieske"/>
    <property type="match status" value="1"/>
</dbReference>
<dbReference type="SUPFAM" id="SSF50022">
    <property type="entry name" value="ISP domain"/>
    <property type="match status" value="1"/>
</dbReference>
<dbReference type="CDD" id="cd03477">
    <property type="entry name" value="Rieske_YhfW_C"/>
    <property type="match status" value="1"/>
</dbReference>
<dbReference type="InterPro" id="IPR038010">
    <property type="entry name" value="YhfW_C"/>
</dbReference>
<dbReference type="SUPFAM" id="SSF51971">
    <property type="entry name" value="Nucleotide-binding domain"/>
    <property type="match status" value="1"/>
</dbReference>
<dbReference type="Gene3D" id="3.50.50.60">
    <property type="entry name" value="FAD/NAD(P)-binding domain"/>
    <property type="match status" value="1"/>
</dbReference>
<proteinExistence type="predicted"/>
<dbReference type="EMBL" id="JBHSEP010000003">
    <property type="protein sequence ID" value="MFC4597822.1"/>
    <property type="molecule type" value="Genomic_DNA"/>
</dbReference>
<evidence type="ECO:0000313" key="7">
    <source>
        <dbReference type="EMBL" id="MFC4597822.1"/>
    </source>
</evidence>
<dbReference type="PRINTS" id="PR00162">
    <property type="entry name" value="RIESKE"/>
</dbReference>
<organism evidence="7 8">
    <name type="scientific">Cohnella hongkongensis</name>
    <dbReference type="NCBI Taxonomy" id="178337"/>
    <lineage>
        <taxon>Bacteria</taxon>
        <taxon>Bacillati</taxon>
        <taxon>Bacillota</taxon>
        <taxon>Bacilli</taxon>
        <taxon>Bacillales</taxon>
        <taxon>Paenibacillaceae</taxon>
        <taxon>Cohnella</taxon>
    </lineage>
</organism>
<dbReference type="InterPro" id="IPR036922">
    <property type="entry name" value="Rieske_2Fe-2S_sf"/>
</dbReference>
<accession>A0ABV9F829</accession>
<evidence type="ECO:0000256" key="4">
    <source>
        <dbReference type="ARBA" id="ARBA00023014"/>
    </source>
</evidence>
<dbReference type="Gene3D" id="2.102.10.10">
    <property type="entry name" value="Rieske [2Fe-2S] iron-sulphur domain"/>
    <property type="match status" value="1"/>
</dbReference>
<keyword evidence="5" id="KW-1015">Disulfide bond</keyword>
<comment type="caution">
    <text evidence="7">The sequence shown here is derived from an EMBL/GenBank/DDBJ whole genome shotgun (WGS) entry which is preliminary data.</text>
</comment>
<dbReference type="PANTHER" id="PTHR13847">
    <property type="entry name" value="SARCOSINE DEHYDROGENASE-RELATED"/>
    <property type="match status" value="1"/>
</dbReference>
<evidence type="ECO:0000256" key="5">
    <source>
        <dbReference type="ARBA" id="ARBA00023157"/>
    </source>
</evidence>
<dbReference type="PANTHER" id="PTHR13847:SF274">
    <property type="entry name" value="RIESKE 2FE-2S IRON-SULFUR PROTEIN YHFW-RELATED"/>
    <property type="match status" value="1"/>
</dbReference>
<feature type="domain" description="Rieske" evidence="6">
    <location>
        <begin position="420"/>
        <end position="504"/>
    </location>
</feature>
<dbReference type="Proteomes" id="UP001596028">
    <property type="component" value="Unassembled WGS sequence"/>
</dbReference>
<evidence type="ECO:0000256" key="2">
    <source>
        <dbReference type="ARBA" id="ARBA00022723"/>
    </source>
</evidence>
<evidence type="ECO:0000313" key="8">
    <source>
        <dbReference type="Proteomes" id="UP001596028"/>
    </source>
</evidence>
<sequence length="514" mass="56974">MNQLPQFPQSYWTSSVRLPEYPRLTKDTDADVVIVGAGITGITAGYLLSRAGKRTVILEAGRVLHGTTGHTTAKMTAQHGLIYDEFIRHFGEEKARLYYEANRDAIDFIRETAARENIACDLSDEASYVYTESDSSVDKLENERRAYEKLGIEGEPTDRVSLPISVRGALVMHGAARFHPVAYLTALIQKAAESGAQIYEHTTAMKIEEGNSPVVVTETGVRIRCGHVICASHFPFPDWKGFYFARMHSERSYVLGVRIAQKYGGGMYLSADKPKRSVRVAQDGEEPLILIGGDGHKTGQSDCTIRHYEALRSFAESTFKVKEIAYRWSAQDLVTLDKMPYAGKIAPGSDRVLVATGYRKWGMSNGTAAARLLARLVLEQEDRYRELFDPNRLHADPDIKSFVVDNADVARQWIAGKMDIVYRTPGSLIPGEGATVRINGKRAGAYRDAEGNLHLVDTTCTHMGCETNWNDGDRTWDCPCHGSRFSYTGEVVEGPAKEPLARLENPVIETGSPT</sequence>
<keyword evidence="1" id="KW-0001">2Fe-2S</keyword>
<dbReference type="RefSeq" id="WP_378093428.1">
    <property type="nucleotide sequence ID" value="NZ_JBHSEP010000003.1"/>
</dbReference>
<keyword evidence="2" id="KW-0479">Metal-binding</keyword>
<dbReference type="Pfam" id="PF01266">
    <property type="entry name" value="DAO"/>
    <property type="match status" value="1"/>
</dbReference>
<evidence type="ECO:0000256" key="3">
    <source>
        <dbReference type="ARBA" id="ARBA00023004"/>
    </source>
</evidence>
<protein>
    <submittedName>
        <fullName evidence="7">FAD-dependent oxidoreductase</fullName>
    </submittedName>
</protein>
<gene>
    <name evidence="7" type="ORF">ACFO3S_06180</name>
</gene>
<name>A0ABV9F829_9BACL</name>
<dbReference type="InterPro" id="IPR005805">
    <property type="entry name" value="Rieske_Fe-S_prot_C"/>
</dbReference>
<evidence type="ECO:0000259" key="6">
    <source>
        <dbReference type="PROSITE" id="PS51296"/>
    </source>
</evidence>
<dbReference type="InterPro" id="IPR006076">
    <property type="entry name" value="FAD-dep_OxRdtase"/>
</dbReference>
<keyword evidence="3" id="KW-0408">Iron</keyword>
<dbReference type="InterPro" id="IPR017941">
    <property type="entry name" value="Rieske_2Fe-2S"/>
</dbReference>
<evidence type="ECO:0000256" key="1">
    <source>
        <dbReference type="ARBA" id="ARBA00022714"/>
    </source>
</evidence>
<dbReference type="Gene3D" id="3.30.9.10">
    <property type="entry name" value="D-Amino Acid Oxidase, subunit A, domain 2"/>
    <property type="match status" value="1"/>
</dbReference>
<dbReference type="InterPro" id="IPR036188">
    <property type="entry name" value="FAD/NAD-bd_sf"/>
</dbReference>
<dbReference type="PROSITE" id="PS51296">
    <property type="entry name" value="RIESKE"/>
    <property type="match status" value="1"/>
</dbReference>
<keyword evidence="4" id="KW-0411">Iron-sulfur</keyword>
<reference evidence="8" key="1">
    <citation type="journal article" date="2019" name="Int. J. Syst. Evol. Microbiol.">
        <title>The Global Catalogue of Microorganisms (GCM) 10K type strain sequencing project: providing services to taxonomists for standard genome sequencing and annotation.</title>
        <authorList>
            <consortium name="The Broad Institute Genomics Platform"/>
            <consortium name="The Broad Institute Genome Sequencing Center for Infectious Disease"/>
            <person name="Wu L."/>
            <person name="Ma J."/>
        </authorList>
    </citation>
    <scope>NUCLEOTIDE SEQUENCE [LARGE SCALE GENOMIC DNA]</scope>
    <source>
        <strain evidence="8">CCUG 49571</strain>
    </source>
</reference>